<reference evidence="1 2" key="1">
    <citation type="submission" date="2024-06" db="EMBL/GenBank/DDBJ databases">
        <authorList>
            <person name="Kaempfer P."/>
            <person name="Viver T."/>
        </authorList>
    </citation>
    <scope>NUCLEOTIDE SEQUENCE [LARGE SCALE GENOMIC DNA]</scope>
    <source>
        <strain evidence="1 2">ST-64</strain>
    </source>
</reference>
<organism evidence="1 2">
    <name type="scientific">Sphingomonas plantiphila</name>
    <dbReference type="NCBI Taxonomy" id="3163295"/>
    <lineage>
        <taxon>Bacteria</taxon>
        <taxon>Pseudomonadati</taxon>
        <taxon>Pseudomonadota</taxon>
        <taxon>Alphaproteobacteria</taxon>
        <taxon>Sphingomonadales</taxon>
        <taxon>Sphingomonadaceae</taxon>
        <taxon>Sphingomonas</taxon>
    </lineage>
</organism>
<dbReference type="RefSeq" id="WP_408076906.1">
    <property type="nucleotide sequence ID" value="NZ_JBELQC010000001.1"/>
</dbReference>
<gene>
    <name evidence="1" type="ORF">ABS767_03120</name>
</gene>
<dbReference type="Gene3D" id="3.30.2000.30">
    <property type="match status" value="1"/>
</dbReference>
<sequence>MSAREALQAACVAALETALEGVRVFDAPPARAALPHAVVDEPLLGDWSTKDMTGREGRIAIGLVDRGERPGRLRALTSAAEDALLAMDADLGGGWRVVALQLLRSRIVRGGDGWVATSDFRVRMLRES</sequence>
<dbReference type="Proteomes" id="UP001629244">
    <property type="component" value="Unassembled WGS sequence"/>
</dbReference>
<accession>A0ABW8YL10</accession>
<name>A0ABW8YL10_9SPHN</name>
<evidence type="ECO:0000313" key="1">
    <source>
        <dbReference type="EMBL" id="MFL9839945.1"/>
    </source>
</evidence>
<dbReference type="EMBL" id="JBELQC010000001">
    <property type="protein sequence ID" value="MFL9839945.1"/>
    <property type="molecule type" value="Genomic_DNA"/>
</dbReference>
<comment type="caution">
    <text evidence="1">The sequence shown here is derived from an EMBL/GenBank/DDBJ whole genome shotgun (WGS) entry which is preliminary data.</text>
</comment>
<evidence type="ECO:0000313" key="2">
    <source>
        <dbReference type="Proteomes" id="UP001629244"/>
    </source>
</evidence>
<dbReference type="Pfam" id="PF11367">
    <property type="entry name" value="Tail_completion_gp17"/>
    <property type="match status" value="1"/>
</dbReference>
<dbReference type="InterPro" id="IPR053745">
    <property type="entry name" value="Viral_Tail_Comp_sf"/>
</dbReference>
<proteinExistence type="predicted"/>
<protein>
    <submittedName>
        <fullName evidence="1">DUF3168 domain-containing protein</fullName>
    </submittedName>
</protein>
<keyword evidence="2" id="KW-1185">Reference proteome</keyword>
<dbReference type="InterPro" id="IPR021508">
    <property type="entry name" value="Gp17-like"/>
</dbReference>